<dbReference type="InParanoid" id="A0A067RFS3"/>
<comment type="subcellular location">
    <subcellularLocation>
        <location evidence="1">Membrane</location>
        <topology evidence="1">Multi-pass membrane protein</topology>
    </subcellularLocation>
</comment>
<keyword evidence="4 5" id="KW-0472">Membrane</keyword>
<evidence type="ECO:0000256" key="4">
    <source>
        <dbReference type="ARBA" id="ARBA00023136"/>
    </source>
</evidence>
<dbReference type="Proteomes" id="UP000027135">
    <property type="component" value="Unassembled WGS sequence"/>
</dbReference>
<sequence>MTPAGGIPIGMATSGPFGMLHVYPTKASEFMFKQFEGFKDFTMNTAKSGLSVGEKTAFWLYAKVRAWSRNWFTHIFLFLVVLSYSLIGAVIFVAVEGSYEQKVQSNLRTERYTLVRQLRELTRDPVLANNDNDWEGQAVEKLLVFEKIMHEHYKHGVTPNKIDDWSFWNSVFYCGTIYTTIGESR</sequence>
<proteinExistence type="predicted"/>
<evidence type="ECO:0000256" key="1">
    <source>
        <dbReference type="ARBA" id="ARBA00004141"/>
    </source>
</evidence>
<accession>A0A067RFS3</accession>
<dbReference type="GO" id="GO:0015271">
    <property type="term" value="F:outward rectifier potassium channel activity"/>
    <property type="evidence" value="ECO:0007669"/>
    <property type="project" value="TreeGrafter"/>
</dbReference>
<evidence type="ECO:0000313" key="7">
    <source>
        <dbReference type="Proteomes" id="UP000027135"/>
    </source>
</evidence>
<feature type="transmembrane region" description="Helical" evidence="5">
    <location>
        <begin position="71"/>
        <end position="95"/>
    </location>
</feature>
<evidence type="ECO:0000313" key="6">
    <source>
        <dbReference type="EMBL" id="KDR22701.1"/>
    </source>
</evidence>
<keyword evidence="6" id="KW-0813">Transport</keyword>
<organism evidence="6 7">
    <name type="scientific">Zootermopsis nevadensis</name>
    <name type="common">Dampwood termite</name>
    <dbReference type="NCBI Taxonomy" id="136037"/>
    <lineage>
        <taxon>Eukaryota</taxon>
        <taxon>Metazoa</taxon>
        <taxon>Ecdysozoa</taxon>
        <taxon>Arthropoda</taxon>
        <taxon>Hexapoda</taxon>
        <taxon>Insecta</taxon>
        <taxon>Pterygota</taxon>
        <taxon>Neoptera</taxon>
        <taxon>Polyneoptera</taxon>
        <taxon>Dictyoptera</taxon>
        <taxon>Blattodea</taxon>
        <taxon>Blattoidea</taxon>
        <taxon>Termitoidae</taxon>
        <taxon>Termopsidae</taxon>
        <taxon>Zootermopsis</taxon>
    </lineage>
</organism>
<keyword evidence="6" id="KW-0406">Ion transport</keyword>
<dbReference type="AlphaFoldDB" id="A0A067RFS3"/>
<keyword evidence="6" id="KW-0407">Ion channel</keyword>
<keyword evidence="3 5" id="KW-1133">Transmembrane helix</keyword>
<dbReference type="GO" id="GO:0030322">
    <property type="term" value="P:stabilization of membrane potential"/>
    <property type="evidence" value="ECO:0007669"/>
    <property type="project" value="TreeGrafter"/>
</dbReference>
<evidence type="ECO:0000256" key="5">
    <source>
        <dbReference type="SAM" id="Phobius"/>
    </source>
</evidence>
<evidence type="ECO:0000256" key="2">
    <source>
        <dbReference type="ARBA" id="ARBA00022692"/>
    </source>
</evidence>
<protein>
    <submittedName>
        <fullName evidence="6">TWiK family of potassium channels protein 18</fullName>
    </submittedName>
</protein>
<dbReference type="InterPro" id="IPR003280">
    <property type="entry name" value="2pore_dom_K_chnl"/>
</dbReference>
<dbReference type="PANTHER" id="PTHR11003:SF335">
    <property type="entry name" value="POTASSIUM CHANNEL DOMAIN-CONTAINING PROTEIN"/>
    <property type="match status" value="1"/>
</dbReference>
<keyword evidence="2 5" id="KW-0812">Transmembrane</keyword>
<dbReference type="Gene3D" id="1.10.287.70">
    <property type="match status" value="1"/>
</dbReference>
<dbReference type="GO" id="GO:0005886">
    <property type="term" value="C:plasma membrane"/>
    <property type="evidence" value="ECO:0007669"/>
    <property type="project" value="TreeGrafter"/>
</dbReference>
<dbReference type="EMBL" id="KK852498">
    <property type="protein sequence ID" value="KDR22701.1"/>
    <property type="molecule type" value="Genomic_DNA"/>
</dbReference>
<dbReference type="PANTHER" id="PTHR11003">
    <property type="entry name" value="POTASSIUM CHANNEL, SUBFAMILY K"/>
    <property type="match status" value="1"/>
</dbReference>
<dbReference type="GO" id="GO:0022841">
    <property type="term" value="F:potassium ion leak channel activity"/>
    <property type="evidence" value="ECO:0007669"/>
    <property type="project" value="TreeGrafter"/>
</dbReference>
<dbReference type="eggNOG" id="ENOG502S797">
    <property type="taxonomic scope" value="Eukaryota"/>
</dbReference>
<evidence type="ECO:0000256" key="3">
    <source>
        <dbReference type="ARBA" id="ARBA00022989"/>
    </source>
</evidence>
<gene>
    <name evidence="6" type="ORF">L798_12837</name>
</gene>
<keyword evidence="7" id="KW-1185">Reference proteome</keyword>
<name>A0A067RFS3_ZOONE</name>
<dbReference type="SUPFAM" id="SSF81324">
    <property type="entry name" value="Voltage-gated potassium channels"/>
    <property type="match status" value="1"/>
</dbReference>
<dbReference type="OMA" id="IMNSYPT"/>
<reference evidence="6 7" key="1">
    <citation type="journal article" date="2014" name="Nat. Commun.">
        <title>Molecular traces of alternative social organization in a termite genome.</title>
        <authorList>
            <person name="Terrapon N."/>
            <person name="Li C."/>
            <person name="Robertson H.M."/>
            <person name="Ji L."/>
            <person name="Meng X."/>
            <person name="Booth W."/>
            <person name="Chen Z."/>
            <person name="Childers C.P."/>
            <person name="Glastad K.M."/>
            <person name="Gokhale K."/>
            <person name="Gowin J."/>
            <person name="Gronenberg W."/>
            <person name="Hermansen R.A."/>
            <person name="Hu H."/>
            <person name="Hunt B.G."/>
            <person name="Huylmans A.K."/>
            <person name="Khalil S.M."/>
            <person name="Mitchell R.D."/>
            <person name="Munoz-Torres M.C."/>
            <person name="Mustard J.A."/>
            <person name="Pan H."/>
            <person name="Reese J.T."/>
            <person name="Scharf M.E."/>
            <person name="Sun F."/>
            <person name="Vogel H."/>
            <person name="Xiao J."/>
            <person name="Yang W."/>
            <person name="Yang Z."/>
            <person name="Yang Z."/>
            <person name="Zhou J."/>
            <person name="Zhu J."/>
            <person name="Brent C.S."/>
            <person name="Elsik C.G."/>
            <person name="Goodisman M.A."/>
            <person name="Liberles D.A."/>
            <person name="Roe R.M."/>
            <person name="Vargo E.L."/>
            <person name="Vilcinskas A."/>
            <person name="Wang J."/>
            <person name="Bornberg-Bauer E."/>
            <person name="Korb J."/>
            <person name="Zhang G."/>
            <person name="Liebig J."/>
        </authorList>
    </citation>
    <scope>NUCLEOTIDE SEQUENCE [LARGE SCALE GENOMIC DNA]</scope>
    <source>
        <tissue evidence="6">Whole organism</tissue>
    </source>
</reference>